<keyword evidence="2" id="KW-1185">Reference proteome</keyword>
<sequence length="254" mass="28369">WLEREFIDRKVRGSNPTSASRLPLCLGLGNLAVSQPSCFLPVAWQLDTERVLQLNDFFIFLFPAIFFVSILSILFSSSGTRPLDLLSKQQNHPSLRFLANPSALVTKVKEEKTFLSRQVLTRSNRIPGISVLYKCQSATIHLQNHAFSETRSRKTLHRNEKVLSHSPANIRFQINNKLANSATSFLLVDIQLLVSSIVFRSYDEATVQQNAEHKPTSLRLGTTNTSASATALHLPEGKEVLSVPSTGHPQMDCE</sequence>
<accession>A0A3R7JKY9</accession>
<gene>
    <name evidence="1" type="ORF">CSKR_109256</name>
</gene>
<organism evidence="1 2">
    <name type="scientific">Clonorchis sinensis</name>
    <name type="common">Chinese liver fluke</name>
    <dbReference type="NCBI Taxonomy" id="79923"/>
    <lineage>
        <taxon>Eukaryota</taxon>
        <taxon>Metazoa</taxon>
        <taxon>Spiralia</taxon>
        <taxon>Lophotrochozoa</taxon>
        <taxon>Platyhelminthes</taxon>
        <taxon>Trematoda</taxon>
        <taxon>Digenea</taxon>
        <taxon>Opisthorchiida</taxon>
        <taxon>Opisthorchiata</taxon>
        <taxon>Opisthorchiidae</taxon>
        <taxon>Clonorchis</taxon>
    </lineage>
</organism>
<proteinExistence type="predicted"/>
<evidence type="ECO:0000313" key="2">
    <source>
        <dbReference type="Proteomes" id="UP000286415"/>
    </source>
</evidence>
<reference evidence="1 2" key="1">
    <citation type="journal article" date="2018" name="Biotechnol. Adv.">
        <title>Improved genomic resources and new bioinformatic workflow for the carcinogenic parasite Clonorchis sinensis: Biotechnological implications.</title>
        <authorList>
            <person name="Wang D."/>
            <person name="Korhonen P.K."/>
            <person name="Gasser R.B."/>
            <person name="Young N.D."/>
        </authorList>
    </citation>
    <scope>NUCLEOTIDE SEQUENCE [LARGE SCALE GENOMIC DNA]</scope>
    <source>
        <strain evidence="1">Cs-k2</strain>
    </source>
</reference>
<dbReference type="EMBL" id="NIRI02000042">
    <property type="protein sequence ID" value="KAG5450905.1"/>
    <property type="molecule type" value="Genomic_DNA"/>
</dbReference>
<dbReference type="AlphaFoldDB" id="A0A3R7JKY9"/>
<name>A0A3R7JKY9_CLOSI</name>
<protein>
    <submittedName>
        <fullName evidence="1">Uncharacterized protein</fullName>
    </submittedName>
</protein>
<evidence type="ECO:0000313" key="1">
    <source>
        <dbReference type="EMBL" id="KAG5450905.1"/>
    </source>
</evidence>
<feature type="non-terminal residue" evidence="1">
    <location>
        <position position="1"/>
    </location>
</feature>
<dbReference type="Proteomes" id="UP000286415">
    <property type="component" value="Unassembled WGS sequence"/>
</dbReference>
<dbReference type="InParanoid" id="A0A3R7JKY9"/>
<reference evidence="1 2" key="2">
    <citation type="journal article" date="2021" name="Genomics">
        <title>High-quality reference genome for Clonorchis sinensis.</title>
        <authorList>
            <person name="Young N.D."/>
            <person name="Stroehlein A.J."/>
            <person name="Kinkar L."/>
            <person name="Wang T."/>
            <person name="Sohn W.M."/>
            <person name="Chang B.C.H."/>
            <person name="Kaur P."/>
            <person name="Weisz D."/>
            <person name="Dudchenko O."/>
            <person name="Aiden E.L."/>
            <person name="Korhonen P.K."/>
            <person name="Gasser R.B."/>
        </authorList>
    </citation>
    <scope>NUCLEOTIDE SEQUENCE [LARGE SCALE GENOMIC DNA]</scope>
    <source>
        <strain evidence="1">Cs-k2</strain>
    </source>
</reference>
<comment type="caution">
    <text evidence="1">The sequence shown here is derived from an EMBL/GenBank/DDBJ whole genome shotgun (WGS) entry which is preliminary data.</text>
</comment>